<dbReference type="InterPro" id="IPR011051">
    <property type="entry name" value="RmlC_Cupin_sf"/>
</dbReference>
<dbReference type="Gene3D" id="2.60.120.10">
    <property type="entry name" value="Jelly Rolls"/>
    <property type="match status" value="1"/>
</dbReference>
<dbReference type="STRING" id="326298.Suden_1847"/>
<dbReference type="AlphaFoldDB" id="Q30PG0"/>
<gene>
    <name evidence="2" type="ordered locus">Suden_1847</name>
</gene>
<dbReference type="InterPro" id="IPR013096">
    <property type="entry name" value="Cupin_2"/>
</dbReference>
<dbReference type="CDD" id="cd06981">
    <property type="entry name" value="cupin_reut_a1446"/>
    <property type="match status" value="1"/>
</dbReference>
<dbReference type="Proteomes" id="UP000002714">
    <property type="component" value="Chromosome"/>
</dbReference>
<dbReference type="KEGG" id="tdn:Suden_1847"/>
<feature type="domain" description="Cupin type-2" evidence="1">
    <location>
        <begin position="45"/>
        <end position="103"/>
    </location>
</feature>
<dbReference type="SUPFAM" id="SSF51182">
    <property type="entry name" value="RmlC-like cupins"/>
    <property type="match status" value="1"/>
</dbReference>
<dbReference type="InterPro" id="IPR014710">
    <property type="entry name" value="RmlC-like_jellyroll"/>
</dbReference>
<evidence type="ECO:0000259" key="1">
    <source>
        <dbReference type="Pfam" id="PF07883"/>
    </source>
</evidence>
<proteinExistence type="predicted"/>
<dbReference type="Pfam" id="PF07883">
    <property type="entry name" value="Cupin_2"/>
    <property type="match status" value="1"/>
</dbReference>
<dbReference type="eggNOG" id="COG1917">
    <property type="taxonomic scope" value="Bacteria"/>
</dbReference>
<organism evidence="2 3">
    <name type="scientific">Sulfurimonas denitrificans (strain ATCC 33889 / DSM 1251)</name>
    <name type="common">Thiomicrospira denitrificans (strain ATCC 33889 / DSM 1251)</name>
    <dbReference type="NCBI Taxonomy" id="326298"/>
    <lineage>
        <taxon>Bacteria</taxon>
        <taxon>Pseudomonadati</taxon>
        <taxon>Campylobacterota</taxon>
        <taxon>Epsilonproteobacteria</taxon>
        <taxon>Campylobacterales</taxon>
        <taxon>Sulfurimonadaceae</taxon>
        <taxon>Sulfurimonas</taxon>
    </lineage>
</organism>
<sequence>MQSKNIFSDIPASLKEEFFETLLSSKNIKIERIISYGHVTKEGEWYDQSQNEWVILLSGEAVLLFVDGEEVHLRGGDYINIPAHKKHRVSWTTPKQESVWLAIHY</sequence>
<reference evidence="2 3" key="1">
    <citation type="journal article" date="2008" name="Appl. Environ. Microbiol.">
        <title>Genome of the epsilonproteobacterial chemolithoautotroph Sulfurimonas denitrificans.</title>
        <authorList>
            <person name="Sievert S.M."/>
            <person name="Scott K.M."/>
            <person name="Klotz M.G."/>
            <person name="Chain P.S.G."/>
            <person name="Hauser L.J."/>
            <person name="Hemp J."/>
            <person name="Huegler M."/>
            <person name="Land M."/>
            <person name="Lapidus A."/>
            <person name="Larimer F.W."/>
            <person name="Lucas S."/>
            <person name="Malfatti S.A."/>
            <person name="Meyer F."/>
            <person name="Paulsen I.T."/>
            <person name="Ren Q."/>
            <person name="Simon J."/>
            <person name="Bailey K."/>
            <person name="Diaz E."/>
            <person name="Fitzpatrick K.A."/>
            <person name="Glover B."/>
            <person name="Gwatney N."/>
            <person name="Korajkic A."/>
            <person name="Long A."/>
            <person name="Mobberley J.M."/>
            <person name="Pantry S.N."/>
            <person name="Pazder G."/>
            <person name="Peterson S."/>
            <person name="Quintanilla J.D."/>
            <person name="Sprinkle R."/>
            <person name="Stephens J."/>
            <person name="Thomas P."/>
            <person name="Vaughn R."/>
            <person name="Weber M.J."/>
            <person name="Wooten L.L."/>
        </authorList>
    </citation>
    <scope>NUCLEOTIDE SEQUENCE [LARGE SCALE GENOMIC DNA]</scope>
    <source>
        <strain evidence="3">ATCC 33889 / DSM 1251</strain>
    </source>
</reference>
<evidence type="ECO:0000313" key="2">
    <source>
        <dbReference type="EMBL" id="ABB45121.1"/>
    </source>
</evidence>
<dbReference type="OrthoDB" id="9798585at2"/>
<name>Q30PG0_SULDN</name>
<evidence type="ECO:0000313" key="3">
    <source>
        <dbReference type="Proteomes" id="UP000002714"/>
    </source>
</evidence>
<protein>
    <recommendedName>
        <fullName evidence="1">Cupin type-2 domain-containing protein</fullName>
    </recommendedName>
</protein>
<keyword evidence="3" id="KW-1185">Reference proteome</keyword>
<dbReference type="EMBL" id="CP000153">
    <property type="protein sequence ID" value="ABB45121.1"/>
    <property type="molecule type" value="Genomic_DNA"/>
</dbReference>
<dbReference type="HOGENOM" id="CLU_147397_0_0_7"/>
<accession>Q30PG0</accession>